<evidence type="ECO:0000313" key="13">
    <source>
        <dbReference type="EnsemblMetazoa" id="ACOM029536-PA.1"/>
    </source>
</evidence>
<dbReference type="FunFam" id="3.30.160.60:FF:001182">
    <property type="entry name" value="Zinc finger, C2H2 type"/>
    <property type="match status" value="1"/>
</dbReference>
<dbReference type="Proteomes" id="UP000075882">
    <property type="component" value="Unassembled WGS sequence"/>
</dbReference>
<evidence type="ECO:0000256" key="3">
    <source>
        <dbReference type="ARBA" id="ARBA00022737"/>
    </source>
</evidence>
<keyword evidence="4 8" id="KW-0863">Zinc-finger</keyword>
<feature type="domain" description="C2H2-type" evidence="11">
    <location>
        <begin position="447"/>
        <end position="475"/>
    </location>
</feature>
<dbReference type="EnsemblMetazoa" id="ACOM029536-RA">
    <property type="protein sequence ID" value="ACOM029536-PA.1"/>
    <property type="gene ID" value="ACOM029536"/>
</dbReference>
<name>A0A8W7PCL8_ANOCL</name>
<feature type="compositionally biased region" description="Polar residues" evidence="10">
    <location>
        <begin position="150"/>
        <end position="176"/>
    </location>
</feature>
<dbReference type="AlphaFoldDB" id="A0A8W7PCL8"/>
<evidence type="ECO:0000256" key="5">
    <source>
        <dbReference type="ARBA" id="ARBA00022833"/>
    </source>
</evidence>
<evidence type="ECO:0000259" key="11">
    <source>
        <dbReference type="PROSITE" id="PS50157"/>
    </source>
</evidence>
<feature type="region of interest" description="Disordered" evidence="10">
    <location>
        <begin position="247"/>
        <end position="278"/>
    </location>
</feature>
<feature type="compositionally biased region" description="Basic and acidic residues" evidence="10">
    <location>
        <begin position="247"/>
        <end position="274"/>
    </location>
</feature>
<dbReference type="InterPro" id="IPR050527">
    <property type="entry name" value="Snail/Krueppel_Znf"/>
</dbReference>
<dbReference type="PANTHER" id="PTHR24388:SF104">
    <property type="entry name" value="AT-RICH BINDING PROTEIN-RELATED"/>
    <property type="match status" value="1"/>
</dbReference>
<dbReference type="VEuPathDB" id="VectorBase:ACON2_030295"/>
<dbReference type="GO" id="GO:0008270">
    <property type="term" value="F:zinc ion binding"/>
    <property type="evidence" value="ECO:0007669"/>
    <property type="project" value="UniProtKB-UniRule"/>
</dbReference>
<evidence type="ECO:0000256" key="4">
    <source>
        <dbReference type="ARBA" id="ARBA00022771"/>
    </source>
</evidence>
<dbReference type="InterPro" id="IPR012934">
    <property type="entry name" value="Znf_AD"/>
</dbReference>
<dbReference type="PROSITE" id="PS51915">
    <property type="entry name" value="ZAD"/>
    <property type="match status" value="1"/>
</dbReference>
<evidence type="ECO:0000259" key="12">
    <source>
        <dbReference type="PROSITE" id="PS51915"/>
    </source>
</evidence>
<keyword evidence="5 9" id="KW-0862">Zinc</keyword>
<keyword evidence="6" id="KW-0539">Nucleus</keyword>
<evidence type="ECO:0000256" key="9">
    <source>
        <dbReference type="PROSITE-ProRule" id="PRU01263"/>
    </source>
</evidence>
<dbReference type="PROSITE" id="PS50157">
    <property type="entry name" value="ZINC_FINGER_C2H2_2"/>
    <property type="match status" value="4"/>
</dbReference>
<evidence type="ECO:0008006" key="14">
    <source>
        <dbReference type="Google" id="ProtNLM"/>
    </source>
</evidence>
<evidence type="ECO:0000256" key="1">
    <source>
        <dbReference type="ARBA" id="ARBA00004123"/>
    </source>
</evidence>
<organism evidence="13">
    <name type="scientific">Anopheles coluzzii</name>
    <name type="common">African malaria mosquito</name>
    <dbReference type="NCBI Taxonomy" id="1518534"/>
    <lineage>
        <taxon>Eukaryota</taxon>
        <taxon>Metazoa</taxon>
        <taxon>Ecdysozoa</taxon>
        <taxon>Arthropoda</taxon>
        <taxon>Hexapoda</taxon>
        <taxon>Insecta</taxon>
        <taxon>Pterygota</taxon>
        <taxon>Neoptera</taxon>
        <taxon>Endopterygota</taxon>
        <taxon>Diptera</taxon>
        <taxon>Nematocera</taxon>
        <taxon>Culicoidea</taxon>
        <taxon>Culicidae</taxon>
        <taxon>Anophelinae</taxon>
        <taxon>Anopheles</taxon>
    </lineage>
</organism>
<dbReference type="InterPro" id="IPR013087">
    <property type="entry name" value="Znf_C2H2_type"/>
</dbReference>
<feature type="region of interest" description="Disordered" evidence="10">
    <location>
        <begin position="123"/>
        <end position="218"/>
    </location>
</feature>
<evidence type="ECO:0000256" key="10">
    <source>
        <dbReference type="SAM" id="MobiDB-lite"/>
    </source>
</evidence>
<reference evidence="13" key="1">
    <citation type="submission" date="2022-08" db="UniProtKB">
        <authorList>
            <consortium name="EnsemblMetazoa"/>
        </authorList>
    </citation>
    <scope>IDENTIFICATION</scope>
</reference>
<feature type="binding site" evidence="9">
    <location>
        <position position="31"/>
    </location>
    <ligand>
        <name>Zn(2+)</name>
        <dbReference type="ChEBI" id="CHEBI:29105"/>
    </ligand>
</feature>
<comment type="subcellular location">
    <subcellularLocation>
        <location evidence="1">Nucleus</location>
    </subcellularLocation>
</comment>
<protein>
    <recommendedName>
        <fullName evidence="14">Protein krueppel</fullName>
    </recommendedName>
</protein>
<dbReference type="PANTHER" id="PTHR24388">
    <property type="entry name" value="ZINC FINGER PROTEIN"/>
    <property type="match status" value="1"/>
</dbReference>
<dbReference type="PROSITE" id="PS00028">
    <property type="entry name" value="ZINC_FINGER_C2H2_1"/>
    <property type="match status" value="4"/>
</dbReference>
<feature type="compositionally biased region" description="Basic and acidic residues" evidence="10">
    <location>
        <begin position="128"/>
        <end position="149"/>
    </location>
</feature>
<feature type="domain" description="C2H2-type" evidence="11">
    <location>
        <begin position="503"/>
        <end position="530"/>
    </location>
</feature>
<evidence type="ECO:0000256" key="2">
    <source>
        <dbReference type="ARBA" id="ARBA00022723"/>
    </source>
</evidence>
<dbReference type="InterPro" id="IPR036236">
    <property type="entry name" value="Znf_C2H2_sf"/>
</dbReference>
<dbReference type="GO" id="GO:0000978">
    <property type="term" value="F:RNA polymerase II cis-regulatory region sequence-specific DNA binding"/>
    <property type="evidence" value="ECO:0007669"/>
    <property type="project" value="TreeGrafter"/>
</dbReference>
<dbReference type="GO" id="GO:0000981">
    <property type="term" value="F:DNA-binding transcription factor activity, RNA polymerase II-specific"/>
    <property type="evidence" value="ECO:0007669"/>
    <property type="project" value="TreeGrafter"/>
</dbReference>
<dbReference type="Pfam" id="PF00096">
    <property type="entry name" value="zf-C2H2"/>
    <property type="match status" value="3"/>
</dbReference>
<keyword evidence="3" id="KW-0677">Repeat</keyword>
<proteinExistence type="inferred from homology"/>
<feature type="compositionally biased region" description="Polar residues" evidence="10">
    <location>
        <begin position="192"/>
        <end position="214"/>
    </location>
</feature>
<evidence type="ECO:0000256" key="6">
    <source>
        <dbReference type="ARBA" id="ARBA00023242"/>
    </source>
</evidence>
<dbReference type="SMART" id="SM00355">
    <property type="entry name" value="ZnF_C2H2"/>
    <property type="match status" value="6"/>
</dbReference>
<comment type="similarity">
    <text evidence="7">Belongs to the snail C2H2-type zinc-finger protein family.</text>
</comment>
<feature type="binding site" evidence="9">
    <location>
        <position position="28"/>
    </location>
    <ligand>
        <name>Zn(2+)</name>
        <dbReference type="ChEBI" id="CHEBI:29105"/>
    </ligand>
</feature>
<feature type="domain" description="ZAD" evidence="12">
    <location>
        <begin position="26"/>
        <end position="95"/>
    </location>
</feature>
<feature type="domain" description="C2H2-type" evidence="11">
    <location>
        <begin position="531"/>
        <end position="554"/>
    </location>
</feature>
<feature type="domain" description="C2H2-type" evidence="11">
    <location>
        <begin position="475"/>
        <end position="502"/>
    </location>
</feature>
<evidence type="ECO:0000256" key="7">
    <source>
        <dbReference type="ARBA" id="ARBA00037948"/>
    </source>
</evidence>
<dbReference type="Gene3D" id="3.30.160.60">
    <property type="entry name" value="Classic Zinc Finger"/>
    <property type="match status" value="3"/>
</dbReference>
<keyword evidence="2 9" id="KW-0479">Metal-binding</keyword>
<sequence>LRKTAFLHVVCCVFKSTSKMEPLYLKACRMCMCYRHLKPLDSEMVRKIGSCFGIMINLEDRTLPLGICRKCTKKVIQAKKYRDFYLSVQTKLFVKRSNHFLRIDRQPLVEVILRRNESPRYIYPSGRRVQDRMREEKRTKARPSSESKTDPQNNASGNINASVNRLQSPTTSSAIATSHCPPEVESTAVPRQRTTSTDKVANQSHSPSPVLNSNTPPPAAITLVVTTPEEVTMNGLDDPAVKEDFEATEHDNNSEKESFSIEKLETESDIHSQDDTENVDDSATFYEEQKIYATEELEEVLQDQNMEDPEEHMEAEYLNQHELSAGDGLDSEHHLTQEQYDSTEIEVLEASETIESVIPGNENTGYNVQDTRRRRRSKISGRELYKSLLTECNICGKMIERNRLEGHINRHSGRRPYACHIEGCSSRFHCKHACRLHVRCRHGSESFTCTECGKVYKARRDLLGHIRETHVEPRFQCDVCGKKFTTRSRLKQHSFYHTGERNYPCRVCEMRFFSNFQLKVHMRTHTKSFPYKCSVCNKRFRYRHMAKEHIVKDHGIDISLQKDWVIQYPEPDPEEVEVINEEENIIQYNIQRLEETEDEDNTLGEGADSATVSLKIDNTDEYQIPTSMNSSERTAIKEAGMMR</sequence>
<accession>A0A8W7PCL8</accession>
<dbReference type="SUPFAM" id="SSF57667">
    <property type="entry name" value="beta-beta-alpha zinc fingers"/>
    <property type="match status" value="4"/>
</dbReference>
<dbReference type="GO" id="GO:0005634">
    <property type="term" value="C:nucleus"/>
    <property type="evidence" value="ECO:0007669"/>
    <property type="project" value="UniProtKB-SubCell"/>
</dbReference>
<feature type="binding site" evidence="9">
    <location>
        <position position="68"/>
    </location>
    <ligand>
        <name>Zn(2+)</name>
        <dbReference type="ChEBI" id="CHEBI:29105"/>
    </ligand>
</feature>
<evidence type="ECO:0000256" key="8">
    <source>
        <dbReference type="PROSITE-ProRule" id="PRU00042"/>
    </source>
</evidence>
<feature type="binding site" evidence="9">
    <location>
        <position position="71"/>
    </location>
    <ligand>
        <name>Zn(2+)</name>
        <dbReference type="ChEBI" id="CHEBI:29105"/>
    </ligand>
</feature>